<reference evidence="7 8" key="1">
    <citation type="submission" date="2020-02" db="EMBL/GenBank/DDBJ databases">
        <authorList>
            <person name="Hogendoorn C."/>
        </authorList>
    </citation>
    <scope>NUCLEOTIDE SEQUENCE [LARGE SCALE GENOMIC DNA]</scope>
    <source>
        <strain evidence="7">R501</strain>
    </source>
</reference>
<keyword evidence="8" id="KW-1185">Reference proteome</keyword>
<dbReference type="Pfam" id="PF00425">
    <property type="entry name" value="Chorismate_bind"/>
    <property type="match status" value="1"/>
</dbReference>
<evidence type="ECO:0000256" key="1">
    <source>
        <dbReference type="ARBA" id="ARBA00000799"/>
    </source>
</evidence>
<evidence type="ECO:0000256" key="5">
    <source>
        <dbReference type="ARBA" id="ARBA00041564"/>
    </source>
</evidence>
<comment type="similarity">
    <text evidence="2">Belongs to the isochorismate synthase family.</text>
</comment>
<accession>A0A6F8ZEG3</accession>
<feature type="domain" description="Chorismate-utilising enzyme C-terminal" evidence="6">
    <location>
        <begin position="188"/>
        <end position="435"/>
    </location>
</feature>
<evidence type="ECO:0000256" key="3">
    <source>
        <dbReference type="ARBA" id="ARBA00012824"/>
    </source>
</evidence>
<protein>
    <recommendedName>
        <fullName evidence="3">isochorismate synthase</fullName>
        <ecNumber evidence="3">5.4.4.2</ecNumber>
    </recommendedName>
    <alternativeName>
        <fullName evidence="5">Isochorismate mutase</fullName>
    </alternativeName>
</protein>
<dbReference type="EMBL" id="LR778114">
    <property type="protein sequence ID" value="CAB1128258.1"/>
    <property type="molecule type" value="Genomic_DNA"/>
</dbReference>
<gene>
    <name evidence="7" type="ORF">R50_0752</name>
</gene>
<evidence type="ECO:0000313" key="7">
    <source>
        <dbReference type="EMBL" id="CAB1128258.1"/>
    </source>
</evidence>
<evidence type="ECO:0000256" key="4">
    <source>
        <dbReference type="ARBA" id="ARBA00023235"/>
    </source>
</evidence>
<keyword evidence="4 7" id="KW-0413">Isomerase</keyword>
<evidence type="ECO:0000313" key="8">
    <source>
        <dbReference type="Proteomes" id="UP000503399"/>
    </source>
</evidence>
<dbReference type="Proteomes" id="UP000503399">
    <property type="component" value="Chromosome"/>
</dbReference>
<dbReference type="NCBIfam" id="TIGR00543">
    <property type="entry name" value="isochor_syn"/>
    <property type="match status" value="1"/>
</dbReference>
<comment type="catalytic activity">
    <reaction evidence="1">
        <text>chorismate = isochorismate</text>
        <dbReference type="Rhea" id="RHEA:18985"/>
        <dbReference type="ChEBI" id="CHEBI:29748"/>
        <dbReference type="ChEBI" id="CHEBI:29780"/>
        <dbReference type="EC" id="5.4.4.2"/>
    </reaction>
</comment>
<organism evidence="7 8">
    <name type="scientific">Candidatus Hydrogenisulfobacillus filiaventi</name>
    <dbReference type="NCBI Taxonomy" id="2707344"/>
    <lineage>
        <taxon>Bacteria</taxon>
        <taxon>Bacillati</taxon>
        <taxon>Bacillota</taxon>
        <taxon>Clostridia</taxon>
        <taxon>Eubacteriales</taxon>
        <taxon>Clostridiales Family XVII. Incertae Sedis</taxon>
        <taxon>Candidatus Hydrogenisulfobacillus</taxon>
    </lineage>
</organism>
<dbReference type="InterPro" id="IPR004561">
    <property type="entry name" value="IsoChor_synthase"/>
</dbReference>
<dbReference type="EC" id="5.4.4.2" evidence="3"/>
<evidence type="ECO:0000259" key="6">
    <source>
        <dbReference type="Pfam" id="PF00425"/>
    </source>
</evidence>
<evidence type="ECO:0000256" key="2">
    <source>
        <dbReference type="ARBA" id="ARBA00005297"/>
    </source>
</evidence>
<name>A0A6F8ZEG3_9FIRM</name>
<dbReference type="SUPFAM" id="SSF56322">
    <property type="entry name" value="ADC synthase"/>
    <property type="match status" value="1"/>
</dbReference>
<dbReference type="InterPro" id="IPR015890">
    <property type="entry name" value="Chorismate_C"/>
</dbReference>
<dbReference type="PANTHER" id="PTHR42839">
    <property type="entry name" value="ISOCHORISMATE SYNTHASE ENTC"/>
    <property type="match status" value="1"/>
</dbReference>
<dbReference type="Gene3D" id="3.60.120.10">
    <property type="entry name" value="Anthranilate synthase"/>
    <property type="match status" value="1"/>
</dbReference>
<dbReference type="PANTHER" id="PTHR42839:SF2">
    <property type="entry name" value="ISOCHORISMATE SYNTHASE ENTC"/>
    <property type="match status" value="1"/>
</dbReference>
<proteinExistence type="inferred from homology"/>
<dbReference type="GO" id="GO:0008909">
    <property type="term" value="F:isochorismate synthase activity"/>
    <property type="evidence" value="ECO:0007669"/>
    <property type="project" value="UniProtKB-EC"/>
</dbReference>
<sequence length="456" mass="48364">MNGQREALEQWLAEGLAAVRRRPGWYVAGTTAAALGLEGEDWRRWAAHPAAVWAWEEADGLTVGLGRAWIRRVPWGQDPWPLLAAAVRELARVPGLPPQLRLGGGVAFQPAAAPGPDWAAWGAAALTLPLLTITARRGQPARLTLVLPPAASATGRLAAQELPRLARGPLPAAPEAVRVVAESGTGPAAWTQRVERARAAIRAGELDKVVLARSRTLTFERGLGVAEVWDRLGDRAGEATLFLLADPGGGPARFVGASPELLVRTRAGRVETMCVAGSAPPEADPVRALLASPKNRGEHAWVREHILARLAPWCTAVEAPAEPEVVRRSYIQHLVTPVQGRLRPGAGLLEVAGALHPTPAVGGAPAEAALAWLAREEGLERGWYAGAVGYVDLVGEGAFWVGLRSALLQGRQAVLYAGCGIVADSDPAAEYRESGWKMRPMLEALGTEAAAWRMQA</sequence>
<dbReference type="InterPro" id="IPR005801">
    <property type="entry name" value="ADC_synthase"/>
</dbReference>
<dbReference type="AlphaFoldDB" id="A0A6F8ZEG3"/>
<dbReference type="KEGG" id="hfv:R50_0752"/>